<dbReference type="Proteomes" id="UP000694383">
    <property type="component" value="Unplaced"/>
</dbReference>
<dbReference type="EC" id="3.2.2.6" evidence="2"/>
<proteinExistence type="inferred from homology"/>
<accession>A0A8C7YYY6</accession>
<dbReference type="SUPFAM" id="SSF52309">
    <property type="entry name" value="N-(deoxy)ribosyltransferase-like"/>
    <property type="match status" value="1"/>
</dbReference>
<keyword evidence="4" id="KW-0378">Hydrolase</keyword>
<keyword evidence="8" id="KW-1185">Reference proteome</keyword>
<keyword evidence="6" id="KW-1015">Disulfide bond</keyword>
<dbReference type="Ensembl" id="ENSOSIT00000036036.1">
    <property type="protein sequence ID" value="ENSOSIP00000034188.1"/>
    <property type="gene ID" value="ENSOSIG00000017229.1"/>
</dbReference>
<dbReference type="GO" id="GO:0061809">
    <property type="term" value="F:NAD+ nucleosidase activity, cyclic ADP-ribose generating"/>
    <property type="evidence" value="ECO:0007669"/>
    <property type="project" value="UniProtKB-EC"/>
</dbReference>
<dbReference type="AlphaFoldDB" id="A0A8C7YYY6"/>
<keyword evidence="3" id="KW-0808">Transferase</keyword>
<dbReference type="Gene3D" id="3.40.50.720">
    <property type="entry name" value="NAD(P)-binding Rossmann-like Domain"/>
    <property type="match status" value="1"/>
</dbReference>
<evidence type="ECO:0000256" key="3">
    <source>
        <dbReference type="ARBA" id="ARBA00022679"/>
    </source>
</evidence>
<reference evidence="7" key="1">
    <citation type="submission" date="2025-08" db="UniProtKB">
        <authorList>
            <consortium name="Ensembl"/>
        </authorList>
    </citation>
    <scope>IDENTIFICATION</scope>
</reference>
<keyword evidence="5" id="KW-0520">NAD</keyword>
<evidence type="ECO:0000256" key="6">
    <source>
        <dbReference type="ARBA" id="ARBA00023157"/>
    </source>
</evidence>
<sequence>MLQLSHGQVQTQPGTTPNIRHIVVGRCFTYTTLINSSLSHDCEEIWRHFEEAVLHQPTCSVKVQHYDKMFDTMREFWPCDRFLFWSKTRTLMHSYAAVFRHFWTLENTLVGFMFNELVWCGQEEESGFDFNSCPEWSACGDHPVFSLWRYASQKFAEMACGNITVLLNGSIADAFNRKRESCSRGSITDLIQILQSRGFRWTCTDSDQTLMALLCLQNQQFSHQACTNPLQPTTSLQTPIY</sequence>
<evidence type="ECO:0000256" key="5">
    <source>
        <dbReference type="ARBA" id="ARBA00023027"/>
    </source>
</evidence>
<dbReference type="Gene3D" id="1.20.82.10">
    <property type="entry name" value="ADP Ribosyl Cyclase, Chain A, domain 1"/>
    <property type="match status" value="2"/>
</dbReference>
<dbReference type="GeneTree" id="ENSGT00390000017291"/>
<evidence type="ECO:0000256" key="4">
    <source>
        <dbReference type="ARBA" id="ARBA00022801"/>
    </source>
</evidence>
<dbReference type="GO" id="GO:0030890">
    <property type="term" value="P:positive regulation of B cell proliferation"/>
    <property type="evidence" value="ECO:0007669"/>
    <property type="project" value="TreeGrafter"/>
</dbReference>
<evidence type="ECO:0000313" key="7">
    <source>
        <dbReference type="Ensembl" id="ENSOSIP00000034188.1"/>
    </source>
</evidence>
<protein>
    <recommendedName>
        <fullName evidence="2">ADP-ribosyl cyclase/cyclic ADP-ribose hydrolase</fullName>
        <ecNumber evidence="2">3.2.2.6</ecNumber>
    </recommendedName>
</protein>
<evidence type="ECO:0000313" key="8">
    <source>
        <dbReference type="Proteomes" id="UP000694383"/>
    </source>
</evidence>
<dbReference type="PANTHER" id="PTHR10912:SF8">
    <property type="entry name" value="ADP-RIBOSYL CYCLASE_CYCLIC ADP-RIBOSE HYDROLASE"/>
    <property type="match status" value="1"/>
</dbReference>
<dbReference type="GO" id="GO:0016740">
    <property type="term" value="F:transferase activity"/>
    <property type="evidence" value="ECO:0007669"/>
    <property type="project" value="UniProtKB-KW"/>
</dbReference>
<dbReference type="PANTHER" id="PTHR10912">
    <property type="entry name" value="ADP-RIBOSYL CYCLASE"/>
    <property type="match status" value="1"/>
</dbReference>
<comment type="similarity">
    <text evidence="1">Belongs to the ADP-ribosyl cyclase family.</text>
</comment>
<dbReference type="GO" id="GO:0005886">
    <property type="term" value="C:plasma membrane"/>
    <property type="evidence" value="ECO:0007669"/>
    <property type="project" value="TreeGrafter"/>
</dbReference>
<name>A0A8C7YYY6_9TELE</name>
<dbReference type="Pfam" id="PF02267">
    <property type="entry name" value="Rib_hydrolayse"/>
    <property type="match status" value="1"/>
</dbReference>
<dbReference type="GO" id="GO:0016849">
    <property type="term" value="F:phosphorus-oxygen lyase activity"/>
    <property type="evidence" value="ECO:0007669"/>
    <property type="project" value="TreeGrafter"/>
</dbReference>
<organism evidence="7 8">
    <name type="scientific">Oryzias sinensis</name>
    <name type="common">Chinese medaka</name>
    <dbReference type="NCBI Taxonomy" id="183150"/>
    <lineage>
        <taxon>Eukaryota</taxon>
        <taxon>Metazoa</taxon>
        <taxon>Chordata</taxon>
        <taxon>Craniata</taxon>
        <taxon>Vertebrata</taxon>
        <taxon>Euteleostomi</taxon>
        <taxon>Actinopterygii</taxon>
        <taxon>Neopterygii</taxon>
        <taxon>Teleostei</taxon>
        <taxon>Neoteleostei</taxon>
        <taxon>Acanthomorphata</taxon>
        <taxon>Ovalentaria</taxon>
        <taxon>Atherinomorphae</taxon>
        <taxon>Beloniformes</taxon>
        <taxon>Adrianichthyidae</taxon>
        <taxon>Oryziinae</taxon>
        <taxon>Oryzias</taxon>
    </lineage>
</organism>
<evidence type="ECO:0000256" key="1">
    <source>
        <dbReference type="ARBA" id="ARBA00005406"/>
    </source>
</evidence>
<dbReference type="InterPro" id="IPR003193">
    <property type="entry name" value="ADP-ribosyl_cyclase"/>
</dbReference>
<reference evidence="7" key="2">
    <citation type="submission" date="2025-09" db="UniProtKB">
        <authorList>
            <consortium name="Ensembl"/>
        </authorList>
    </citation>
    <scope>IDENTIFICATION</scope>
</reference>
<evidence type="ECO:0000256" key="2">
    <source>
        <dbReference type="ARBA" id="ARBA00011982"/>
    </source>
</evidence>